<dbReference type="STRING" id="1192034.CAP_6767"/>
<keyword evidence="3" id="KW-1185">Reference proteome</keyword>
<sequence>MTYGLRDVAECASHHGTSVLAGARRRHKRPSTMEVQGMPPTHASLPFRRDAAWGATAHRSHRARALDERQWRVLGDDLTAFMPTDARRHARAAWYTGDAP</sequence>
<organism evidence="2 3">
    <name type="scientific">Chondromyces apiculatus DSM 436</name>
    <dbReference type="NCBI Taxonomy" id="1192034"/>
    <lineage>
        <taxon>Bacteria</taxon>
        <taxon>Pseudomonadati</taxon>
        <taxon>Myxococcota</taxon>
        <taxon>Polyangia</taxon>
        <taxon>Polyangiales</taxon>
        <taxon>Polyangiaceae</taxon>
        <taxon>Chondromyces</taxon>
    </lineage>
</organism>
<feature type="region of interest" description="Disordered" evidence="1">
    <location>
        <begin position="19"/>
        <end position="46"/>
    </location>
</feature>
<accession>A0A017T172</accession>
<dbReference type="Proteomes" id="UP000019678">
    <property type="component" value="Unassembled WGS sequence"/>
</dbReference>
<reference evidence="2 3" key="1">
    <citation type="submission" date="2013-05" db="EMBL/GenBank/DDBJ databases">
        <title>Genome assembly of Chondromyces apiculatus DSM 436.</title>
        <authorList>
            <person name="Sharma G."/>
            <person name="Khatri I."/>
            <person name="Kaur C."/>
            <person name="Mayilraj S."/>
            <person name="Subramanian S."/>
        </authorList>
    </citation>
    <scope>NUCLEOTIDE SEQUENCE [LARGE SCALE GENOMIC DNA]</scope>
    <source>
        <strain evidence="2 3">DSM 436</strain>
    </source>
</reference>
<protein>
    <submittedName>
        <fullName evidence="2">Uncharacterized protein</fullName>
    </submittedName>
</protein>
<name>A0A017T172_9BACT</name>
<gene>
    <name evidence="2" type="ORF">CAP_6767</name>
</gene>
<comment type="caution">
    <text evidence="2">The sequence shown here is derived from an EMBL/GenBank/DDBJ whole genome shotgun (WGS) entry which is preliminary data.</text>
</comment>
<evidence type="ECO:0000313" key="2">
    <source>
        <dbReference type="EMBL" id="EYF02560.1"/>
    </source>
</evidence>
<evidence type="ECO:0000256" key="1">
    <source>
        <dbReference type="SAM" id="MobiDB-lite"/>
    </source>
</evidence>
<dbReference type="EMBL" id="ASRX01000059">
    <property type="protein sequence ID" value="EYF02560.1"/>
    <property type="molecule type" value="Genomic_DNA"/>
</dbReference>
<dbReference type="AlphaFoldDB" id="A0A017T172"/>
<proteinExistence type="predicted"/>
<evidence type="ECO:0000313" key="3">
    <source>
        <dbReference type="Proteomes" id="UP000019678"/>
    </source>
</evidence>